<accession>A0A9P1HAY8</accession>
<protein>
    <submittedName>
        <fullName evidence="1">Uncharacterized protein</fullName>
    </submittedName>
</protein>
<evidence type="ECO:0000313" key="1">
    <source>
        <dbReference type="EMBL" id="CAI4218896.1"/>
    </source>
</evidence>
<comment type="caution">
    <text evidence="1">The sequence shown here is derived from an EMBL/GenBank/DDBJ whole genome shotgun (WGS) entry which is preliminary data.</text>
</comment>
<keyword evidence="2" id="KW-1185">Reference proteome</keyword>
<gene>
    <name evidence="1" type="ORF">PPNO1_LOCUS8468</name>
</gene>
<name>A0A9P1HAY8_9PEZI</name>
<dbReference type="EMBL" id="CALLCH030000018">
    <property type="protein sequence ID" value="CAI4218896.1"/>
    <property type="molecule type" value="Genomic_DNA"/>
</dbReference>
<proteinExistence type="predicted"/>
<dbReference type="AlphaFoldDB" id="A0A9P1HAY8"/>
<sequence>MAKPIERYLNTEESHERFAVNAADAELVARERVASPASEDSISLSVQSPKRSVAFVVDSIGALEADENVDLDDEFVREIEDNISRCRK</sequence>
<reference evidence="1" key="1">
    <citation type="submission" date="2022-11" db="EMBL/GenBank/DDBJ databases">
        <authorList>
            <person name="Scott C."/>
            <person name="Bruce N."/>
        </authorList>
    </citation>
    <scope>NUCLEOTIDE SEQUENCE</scope>
</reference>
<evidence type="ECO:0000313" key="2">
    <source>
        <dbReference type="Proteomes" id="UP000838763"/>
    </source>
</evidence>
<dbReference type="Proteomes" id="UP000838763">
    <property type="component" value="Unassembled WGS sequence"/>
</dbReference>
<organism evidence="1 2">
    <name type="scientific">Parascedosporium putredinis</name>
    <dbReference type="NCBI Taxonomy" id="1442378"/>
    <lineage>
        <taxon>Eukaryota</taxon>
        <taxon>Fungi</taxon>
        <taxon>Dikarya</taxon>
        <taxon>Ascomycota</taxon>
        <taxon>Pezizomycotina</taxon>
        <taxon>Sordariomycetes</taxon>
        <taxon>Hypocreomycetidae</taxon>
        <taxon>Microascales</taxon>
        <taxon>Microascaceae</taxon>
        <taxon>Parascedosporium</taxon>
    </lineage>
</organism>